<evidence type="ECO:0000313" key="2">
    <source>
        <dbReference type="Proteomes" id="UP000505210"/>
    </source>
</evidence>
<gene>
    <name evidence="1" type="ORF">HPC62_06310</name>
</gene>
<dbReference type="Proteomes" id="UP000505210">
    <property type="component" value="Chromosome"/>
</dbReference>
<keyword evidence="2" id="KW-1185">Reference proteome</keyword>
<organism evidence="1 2">
    <name type="scientific">Thermoleptolyngbya sichuanensis A183</name>
    <dbReference type="NCBI Taxonomy" id="2737172"/>
    <lineage>
        <taxon>Bacteria</taxon>
        <taxon>Bacillati</taxon>
        <taxon>Cyanobacteriota</taxon>
        <taxon>Cyanophyceae</taxon>
        <taxon>Oculatellales</taxon>
        <taxon>Oculatellaceae</taxon>
        <taxon>Thermoleptolyngbya</taxon>
        <taxon>Thermoleptolyngbya sichuanensis</taxon>
    </lineage>
</organism>
<accession>A0A6M8BFC7</accession>
<protein>
    <submittedName>
        <fullName evidence="1">Uncharacterized protein</fullName>
    </submittedName>
</protein>
<dbReference type="KEGG" id="theu:HPC62_06310"/>
<name>A0A6M8BFC7_9CYAN</name>
<dbReference type="EMBL" id="CP053661">
    <property type="protein sequence ID" value="QKD81863.1"/>
    <property type="molecule type" value="Genomic_DNA"/>
</dbReference>
<sequence length="156" mass="17182">MTLDQQLQDLVQNAPQDGATPAAVATIAPALREIAQQLRHLQYYILQTLEQQWVMTTLNHRSQTNAQKNVVYAFASLKDATANPLAKDPQIMAFPMPVTHILFQLVAMTSVDSIIFFEVPGNLNTGTEVTRANLQALIQAFLQQSQGKAQVPPDIA</sequence>
<proteinExistence type="predicted"/>
<dbReference type="AlphaFoldDB" id="A0A6M8BFC7"/>
<evidence type="ECO:0000313" key="1">
    <source>
        <dbReference type="EMBL" id="QKD81863.1"/>
    </source>
</evidence>
<dbReference type="RefSeq" id="WP_172354249.1">
    <property type="nucleotide sequence ID" value="NZ_CP053661.1"/>
</dbReference>
<reference evidence="1 2" key="1">
    <citation type="submission" date="2020-05" db="EMBL/GenBank/DDBJ databases">
        <title>Complete genome sequence of of a novel Thermoleptolyngbya strain isolated from hot springs of Ganzi, Sichuan China.</title>
        <authorList>
            <person name="Tang J."/>
            <person name="Daroch M."/>
            <person name="Li L."/>
            <person name="Waleron K."/>
            <person name="Waleron M."/>
            <person name="Waleron M."/>
        </authorList>
    </citation>
    <scope>NUCLEOTIDE SEQUENCE [LARGE SCALE GENOMIC DNA]</scope>
    <source>
        <strain evidence="1 2">PKUAC-SCTA183</strain>
    </source>
</reference>